<sequence length="136" mass="14443">MSKSRPRINGIQSEPNSIDTGSPTSSLSSKFQQAVAISGSTLAGPASAIKAHKFRQHETHSVEFPNVPPQRDSTRRFAVGNAILQTTGMATVSVDSTKHPMYFSSRPSTSASAISSSTIPISLRSISVTGVSFIFF</sequence>
<name>A0A914PA61_9BILA</name>
<reference evidence="3" key="1">
    <citation type="submission" date="2022-11" db="UniProtKB">
        <authorList>
            <consortium name="WormBaseParasite"/>
        </authorList>
    </citation>
    <scope>IDENTIFICATION</scope>
</reference>
<organism evidence="2 3">
    <name type="scientific">Panagrolaimus davidi</name>
    <dbReference type="NCBI Taxonomy" id="227884"/>
    <lineage>
        <taxon>Eukaryota</taxon>
        <taxon>Metazoa</taxon>
        <taxon>Ecdysozoa</taxon>
        <taxon>Nematoda</taxon>
        <taxon>Chromadorea</taxon>
        <taxon>Rhabditida</taxon>
        <taxon>Tylenchina</taxon>
        <taxon>Panagrolaimomorpha</taxon>
        <taxon>Panagrolaimoidea</taxon>
        <taxon>Panagrolaimidae</taxon>
        <taxon>Panagrolaimus</taxon>
    </lineage>
</organism>
<accession>A0A914PA61</accession>
<evidence type="ECO:0000313" key="3">
    <source>
        <dbReference type="WBParaSite" id="PDA_v2.g14953.t1"/>
    </source>
</evidence>
<feature type="compositionally biased region" description="Polar residues" evidence="1">
    <location>
        <begin position="10"/>
        <end position="29"/>
    </location>
</feature>
<feature type="region of interest" description="Disordered" evidence="1">
    <location>
        <begin position="1"/>
        <end position="29"/>
    </location>
</feature>
<proteinExistence type="predicted"/>
<evidence type="ECO:0000313" key="2">
    <source>
        <dbReference type="Proteomes" id="UP000887578"/>
    </source>
</evidence>
<dbReference type="Proteomes" id="UP000887578">
    <property type="component" value="Unplaced"/>
</dbReference>
<dbReference type="WBParaSite" id="PDA_v2.g14953.t1">
    <property type="protein sequence ID" value="PDA_v2.g14953.t1"/>
    <property type="gene ID" value="PDA_v2.g14953"/>
</dbReference>
<evidence type="ECO:0000256" key="1">
    <source>
        <dbReference type="SAM" id="MobiDB-lite"/>
    </source>
</evidence>
<keyword evidence="2" id="KW-1185">Reference proteome</keyword>
<dbReference type="AlphaFoldDB" id="A0A914PA61"/>
<protein>
    <submittedName>
        <fullName evidence="3">Uncharacterized protein</fullName>
    </submittedName>
</protein>